<dbReference type="AlphaFoldDB" id="A0A841AEV4"/>
<dbReference type="GO" id="GO:0000976">
    <property type="term" value="F:transcription cis-regulatory region binding"/>
    <property type="evidence" value="ECO:0007669"/>
    <property type="project" value="TreeGrafter"/>
</dbReference>
<name>A0A841AEV4_9MICO</name>
<dbReference type="RefSeq" id="WP_184325090.1">
    <property type="nucleotide sequence ID" value="NZ_JACHLZ010000001.1"/>
</dbReference>
<dbReference type="Gene3D" id="3.40.50.2300">
    <property type="match status" value="2"/>
</dbReference>
<sequence>MTRIRLADVARAAGVSPSTASLALNGAEARLAEGTRELVLRTAAEIGYRPNSVARALRTRRTRTVGMVLDQIATTPFAGLMVKGAQDAARARGSMLLLVDADADRQVEREAISTLVDRQVDALVLACMWHREITVPELPVRTVLLNCRARGDARPAVVPDERQGARLATTALLEAGHRRIAYIDAQPDLVASPLRREAFLATMRGAGARVDPAWVRSAPIGPAGGDVLADLLSLPSTARPTAVFCFNDRIASGVFALARRRGLSVPRDLSVVGFDDQPFLASDLDPGLTTVALPHDAMGRWAIGRALDDRDGPRAREGEDPVHLMPCRLVTRSTIGPPGHDP</sequence>
<keyword evidence="7" id="KW-1185">Reference proteome</keyword>
<proteinExistence type="predicted"/>
<dbReference type="InterPro" id="IPR046335">
    <property type="entry name" value="LacI/GalR-like_sensor"/>
</dbReference>
<dbReference type="InterPro" id="IPR028082">
    <property type="entry name" value="Peripla_BP_I"/>
</dbReference>
<dbReference type="SUPFAM" id="SSF47413">
    <property type="entry name" value="lambda repressor-like DNA-binding domains"/>
    <property type="match status" value="1"/>
</dbReference>
<dbReference type="InterPro" id="IPR000843">
    <property type="entry name" value="HTH_LacI"/>
</dbReference>
<keyword evidence="3" id="KW-0238">DNA-binding</keyword>
<keyword evidence="2" id="KW-0805">Transcription regulation</keyword>
<dbReference type="Proteomes" id="UP000588158">
    <property type="component" value="Unassembled WGS sequence"/>
</dbReference>
<evidence type="ECO:0000256" key="1">
    <source>
        <dbReference type="ARBA" id="ARBA00022491"/>
    </source>
</evidence>
<dbReference type="InterPro" id="IPR010982">
    <property type="entry name" value="Lambda_DNA-bd_dom_sf"/>
</dbReference>
<dbReference type="SUPFAM" id="SSF53822">
    <property type="entry name" value="Periplasmic binding protein-like I"/>
    <property type="match status" value="1"/>
</dbReference>
<evidence type="ECO:0000256" key="3">
    <source>
        <dbReference type="ARBA" id="ARBA00023125"/>
    </source>
</evidence>
<reference evidence="6 7" key="1">
    <citation type="submission" date="2020-08" db="EMBL/GenBank/DDBJ databases">
        <title>Sequencing the genomes of 1000 actinobacteria strains.</title>
        <authorList>
            <person name="Klenk H.-P."/>
        </authorList>
    </citation>
    <scope>NUCLEOTIDE SEQUENCE [LARGE SCALE GENOMIC DNA]</scope>
    <source>
        <strain evidence="6 7">DSM 28796</strain>
    </source>
</reference>
<dbReference type="SMART" id="SM00354">
    <property type="entry name" value="HTH_LACI"/>
    <property type="match status" value="1"/>
</dbReference>
<dbReference type="CDD" id="cd06288">
    <property type="entry name" value="PBP1_sucrose_transcription_regulator"/>
    <property type="match status" value="1"/>
</dbReference>
<evidence type="ECO:0000259" key="5">
    <source>
        <dbReference type="PROSITE" id="PS50932"/>
    </source>
</evidence>
<comment type="caution">
    <text evidence="6">The sequence shown here is derived from an EMBL/GenBank/DDBJ whole genome shotgun (WGS) entry which is preliminary data.</text>
</comment>
<keyword evidence="4" id="KW-0804">Transcription</keyword>
<dbReference type="PANTHER" id="PTHR30146">
    <property type="entry name" value="LACI-RELATED TRANSCRIPTIONAL REPRESSOR"/>
    <property type="match status" value="1"/>
</dbReference>
<dbReference type="PROSITE" id="PS50932">
    <property type="entry name" value="HTH_LACI_2"/>
    <property type="match status" value="1"/>
</dbReference>
<dbReference type="Pfam" id="PF00356">
    <property type="entry name" value="LacI"/>
    <property type="match status" value="1"/>
</dbReference>
<feature type="domain" description="HTH lacI-type" evidence="5">
    <location>
        <begin position="4"/>
        <end position="59"/>
    </location>
</feature>
<protein>
    <submittedName>
        <fullName evidence="6">LacI family transcriptional regulator</fullName>
    </submittedName>
</protein>
<dbReference type="Pfam" id="PF13377">
    <property type="entry name" value="Peripla_BP_3"/>
    <property type="match status" value="1"/>
</dbReference>
<evidence type="ECO:0000256" key="2">
    <source>
        <dbReference type="ARBA" id="ARBA00023015"/>
    </source>
</evidence>
<accession>A0A841AEV4</accession>
<dbReference type="GO" id="GO:0003700">
    <property type="term" value="F:DNA-binding transcription factor activity"/>
    <property type="evidence" value="ECO:0007669"/>
    <property type="project" value="TreeGrafter"/>
</dbReference>
<evidence type="ECO:0000313" key="6">
    <source>
        <dbReference type="EMBL" id="MBB5831664.1"/>
    </source>
</evidence>
<dbReference type="PANTHER" id="PTHR30146:SF148">
    <property type="entry name" value="HTH-TYPE TRANSCRIPTIONAL REPRESSOR PURR-RELATED"/>
    <property type="match status" value="1"/>
</dbReference>
<dbReference type="Gene3D" id="1.10.260.40">
    <property type="entry name" value="lambda repressor-like DNA-binding domains"/>
    <property type="match status" value="1"/>
</dbReference>
<gene>
    <name evidence="6" type="ORF">HNR70_001477</name>
</gene>
<organism evidence="6 7">
    <name type="scientific">Brachybacterium aquaticum</name>
    <dbReference type="NCBI Taxonomy" id="1432564"/>
    <lineage>
        <taxon>Bacteria</taxon>
        <taxon>Bacillati</taxon>
        <taxon>Actinomycetota</taxon>
        <taxon>Actinomycetes</taxon>
        <taxon>Micrococcales</taxon>
        <taxon>Dermabacteraceae</taxon>
        <taxon>Brachybacterium</taxon>
    </lineage>
</organism>
<evidence type="ECO:0000313" key="7">
    <source>
        <dbReference type="Proteomes" id="UP000588158"/>
    </source>
</evidence>
<dbReference type="CDD" id="cd01392">
    <property type="entry name" value="HTH_LacI"/>
    <property type="match status" value="1"/>
</dbReference>
<dbReference type="EMBL" id="JACHLZ010000001">
    <property type="protein sequence ID" value="MBB5831664.1"/>
    <property type="molecule type" value="Genomic_DNA"/>
</dbReference>
<keyword evidence="1" id="KW-0678">Repressor</keyword>
<evidence type="ECO:0000256" key="4">
    <source>
        <dbReference type="ARBA" id="ARBA00023163"/>
    </source>
</evidence>